<dbReference type="EMBL" id="BQNB010010927">
    <property type="protein sequence ID" value="GJS83805.1"/>
    <property type="molecule type" value="Genomic_DNA"/>
</dbReference>
<accession>A0ABQ4Z175</accession>
<evidence type="ECO:0000313" key="2">
    <source>
        <dbReference type="EMBL" id="GJS83805.1"/>
    </source>
</evidence>
<name>A0ABQ4Z175_9ASTR</name>
<proteinExistence type="predicted"/>
<keyword evidence="2" id="KW-0695">RNA-directed DNA polymerase</keyword>
<organism evidence="2 3">
    <name type="scientific">Tanacetum coccineum</name>
    <dbReference type="NCBI Taxonomy" id="301880"/>
    <lineage>
        <taxon>Eukaryota</taxon>
        <taxon>Viridiplantae</taxon>
        <taxon>Streptophyta</taxon>
        <taxon>Embryophyta</taxon>
        <taxon>Tracheophyta</taxon>
        <taxon>Spermatophyta</taxon>
        <taxon>Magnoliopsida</taxon>
        <taxon>eudicotyledons</taxon>
        <taxon>Gunneridae</taxon>
        <taxon>Pentapetalae</taxon>
        <taxon>asterids</taxon>
        <taxon>campanulids</taxon>
        <taxon>Asterales</taxon>
        <taxon>Asteraceae</taxon>
        <taxon>Asteroideae</taxon>
        <taxon>Anthemideae</taxon>
        <taxon>Anthemidinae</taxon>
        <taxon>Tanacetum</taxon>
    </lineage>
</organism>
<evidence type="ECO:0000313" key="3">
    <source>
        <dbReference type="Proteomes" id="UP001151760"/>
    </source>
</evidence>
<dbReference type="Pfam" id="PF03732">
    <property type="entry name" value="Retrotrans_gag"/>
    <property type="match status" value="1"/>
</dbReference>
<dbReference type="PANTHER" id="PTHR11439:SF508">
    <property type="entry name" value="RNA-DIRECTED DNA POLYMERASE"/>
    <property type="match status" value="1"/>
</dbReference>
<keyword evidence="2" id="KW-0548">Nucleotidyltransferase</keyword>
<keyword evidence="3" id="KW-1185">Reference proteome</keyword>
<comment type="caution">
    <text evidence="2">The sequence shown here is derived from an EMBL/GenBank/DDBJ whole genome shotgun (WGS) entry which is preliminary data.</text>
</comment>
<dbReference type="InterPro" id="IPR005162">
    <property type="entry name" value="Retrotrans_gag_dom"/>
</dbReference>
<reference evidence="2" key="1">
    <citation type="journal article" date="2022" name="Int. J. Mol. Sci.">
        <title>Draft Genome of Tanacetum Coccineum: Genomic Comparison of Closely Related Tanacetum-Family Plants.</title>
        <authorList>
            <person name="Yamashiro T."/>
            <person name="Shiraishi A."/>
            <person name="Nakayama K."/>
            <person name="Satake H."/>
        </authorList>
    </citation>
    <scope>NUCLEOTIDE SEQUENCE</scope>
</reference>
<dbReference type="GO" id="GO:0003964">
    <property type="term" value="F:RNA-directed DNA polymerase activity"/>
    <property type="evidence" value="ECO:0007669"/>
    <property type="project" value="UniProtKB-KW"/>
</dbReference>
<reference evidence="2" key="2">
    <citation type="submission" date="2022-01" db="EMBL/GenBank/DDBJ databases">
        <authorList>
            <person name="Yamashiro T."/>
            <person name="Shiraishi A."/>
            <person name="Satake H."/>
            <person name="Nakayama K."/>
        </authorList>
    </citation>
    <scope>NUCLEOTIDE SEQUENCE</scope>
</reference>
<keyword evidence="2" id="KW-0808">Transferase</keyword>
<sequence>MVPNSVLSYERTDDDPLLNNITGYQKLIGKLIYLTHTRPDIAYYVHCLAQHMHSPLKSHLSSALNVLRYLKGAPGKGIRYQYLDIRDIICGYSDADWAKCLKTRKSVIDEAKETTNEARERTLAVNEAKDPDILNPIPSLKLKPVISSTPSQPQALEIGETSRKSAIKHHEEQIQGIQCYLEEIPPERLNMIENASKNASKKSINIGSTDYDSEAVESKLPDSVTSALEAQAAIMASASNPDRNTGPTGTPAVKTGNYKEFISCQPFYFNGTEGAVGLIRWFERTESTDSSRSRCAEENKVTFATGTLTDDALSWWNAYAQPMGIEQANQITWTELKRLLTNKYCPRTEIRKMEEELYNLIVKGNDLKPYVRRFQELTVLCPNMVPNNDKLLEAFIVDLPRSE</sequence>
<dbReference type="PANTHER" id="PTHR11439">
    <property type="entry name" value="GAG-POL-RELATED RETROTRANSPOSON"/>
    <property type="match status" value="1"/>
</dbReference>
<feature type="domain" description="Retrotransposon gag" evidence="1">
    <location>
        <begin position="303"/>
        <end position="396"/>
    </location>
</feature>
<protein>
    <submittedName>
        <fullName evidence="2">Reverse transcriptase domain-containing protein</fullName>
    </submittedName>
</protein>
<gene>
    <name evidence="2" type="ORF">Tco_0750346</name>
</gene>
<evidence type="ECO:0000259" key="1">
    <source>
        <dbReference type="Pfam" id="PF03732"/>
    </source>
</evidence>
<dbReference type="Proteomes" id="UP001151760">
    <property type="component" value="Unassembled WGS sequence"/>
</dbReference>